<evidence type="ECO:0000256" key="2">
    <source>
        <dbReference type="ARBA" id="ARBA00022803"/>
    </source>
</evidence>
<dbReference type="EMBL" id="JAUSUV010000001">
    <property type="protein sequence ID" value="MDQ0415950.1"/>
    <property type="molecule type" value="Genomic_DNA"/>
</dbReference>
<evidence type="ECO:0000256" key="3">
    <source>
        <dbReference type="PROSITE-ProRule" id="PRU00339"/>
    </source>
</evidence>
<organism evidence="4 5">
    <name type="scientific">Croceifilum oryzae</name>
    <dbReference type="NCBI Taxonomy" id="1553429"/>
    <lineage>
        <taxon>Bacteria</taxon>
        <taxon>Bacillati</taxon>
        <taxon>Bacillota</taxon>
        <taxon>Bacilli</taxon>
        <taxon>Bacillales</taxon>
        <taxon>Thermoactinomycetaceae</taxon>
        <taxon>Croceifilum</taxon>
    </lineage>
</organism>
<keyword evidence="1" id="KW-0677">Repeat</keyword>
<protein>
    <submittedName>
        <fullName evidence="4">Tetratricopeptide (TPR) repeat protein</fullName>
    </submittedName>
</protein>
<evidence type="ECO:0000313" key="4">
    <source>
        <dbReference type="EMBL" id="MDQ0415950.1"/>
    </source>
</evidence>
<accession>A0AAJ1TK00</accession>
<sequence length="557" mass="64208">MMKRQVEFDHTSKKVVSMNLDASFFFERALKMLDRRQYEKALKYFRYATEKDPTNPVNHCNLAGLLSEMGKFQESNDILECVVREIDPNLTECWFYLANNATNMEDFELAEDYLLEYLGRDPEGEFAEEAEELLLLISYELGRPAKEVVPLFAEAYIQKHESARQLLETGMFVQATEMLNEILEEHADFLPARNNLALAYYYMGQMDSAFRTVSEVLEIEEDNIHALCNLAVLCSHIGKTKEYGQLIEMLRNLIPLQKDQAYKLATTMGILGEHEVAYELFIRIARLEDRPDAALYHAAAIASYRVGKLDRARSYWHKAKQLAPDSEVPSFFLNALDGEDPSLHYASYQMQLPFEEQLLRTPITDTKQLQQQVKESPLIRSSLLWGLEHGEEDTKMQVIYALGLIEDDESERALRSFLMCPDEPDWLKEIAILQIRKMNPDDSLSVILQGSVRSDHQNEESDLSGQVWKICLPHLKEVGEPIVMAMENFWRTWSVQPKSQIILQSARKLEVWAAALEYWVSNQLDRPLSKTNVAQKYGISPSSITKAMKEFDKYPII</sequence>
<dbReference type="InterPro" id="IPR011990">
    <property type="entry name" value="TPR-like_helical_dom_sf"/>
</dbReference>
<dbReference type="InterPro" id="IPR051685">
    <property type="entry name" value="Ycf3/AcsC/BcsC/TPR_MFPF"/>
</dbReference>
<proteinExistence type="predicted"/>
<comment type="caution">
    <text evidence="4">The sequence shown here is derived from an EMBL/GenBank/DDBJ whole genome shotgun (WGS) entry which is preliminary data.</text>
</comment>
<keyword evidence="5" id="KW-1185">Reference proteome</keyword>
<evidence type="ECO:0000313" key="5">
    <source>
        <dbReference type="Proteomes" id="UP001238450"/>
    </source>
</evidence>
<dbReference type="AlphaFoldDB" id="A0AAJ1TK00"/>
<dbReference type="Gene3D" id="1.25.40.10">
    <property type="entry name" value="Tetratricopeptide repeat domain"/>
    <property type="match status" value="2"/>
</dbReference>
<feature type="repeat" description="TPR" evidence="3">
    <location>
        <begin position="293"/>
        <end position="326"/>
    </location>
</feature>
<name>A0AAJ1TK00_9BACL</name>
<dbReference type="PANTHER" id="PTHR44943">
    <property type="entry name" value="CELLULOSE SYNTHASE OPERON PROTEIN C"/>
    <property type="match status" value="1"/>
</dbReference>
<keyword evidence="2 3" id="KW-0802">TPR repeat</keyword>
<dbReference type="PROSITE" id="PS50005">
    <property type="entry name" value="TPR"/>
    <property type="match status" value="3"/>
</dbReference>
<evidence type="ECO:0000256" key="1">
    <source>
        <dbReference type="ARBA" id="ARBA00022737"/>
    </source>
</evidence>
<dbReference type="SMART" id="SM00028">
    <property type="entry name" value="TPR"/>
    <property type="match status" value="4"/>
</dbReference>
<dbReference type="Proteomes" id="UP001238450">
    <property type="component" value="Unassembled WGS sequence"/>
</dbReference>
<dbReference type="PANTHER" id="PTHR44943:SF8">
    <property type="entry name" value="TPR REPEAT-CONTAINING PROTEIN MJ0263"/>
    <property type="match status" value="1"/>
</dbReference>
<reference evidence="4 5" key="1">
    <citation type="submission" date="2023-07" db="EMBL/GenBank/DDBJ databases">
        <title>Genomic Encyclopedia of Type Strains, Phase IV (KMG-IV): sequencing the most valuable type-strain genomes for metagenomic binning, comparative biology and taxonomic classification.</title>
        <authorList>
            <person name="Goeker M."/>
        </authorList>
    </citation>
    <scope>NUCLEOTIDE SEQUENCE [LARGE SCALE GENOMIC DNA]</scope>
    <source>
        <strain evidence="4 5">DSM 46876</strain>
    </source>
</reference>
<feature type="repeat" description="TPR" evidence="3">
    <location>
        <begin position="190"/>
        <end position="223"/>
    </location>
</feature>
<dbReference type="InterPro" id="IPR019734">
    <property type="entry name" value="TPR_rpt"/>
</dbReference>
<gene>
    <name evidence="4" type="ORF">J2Z48_000108</name>
</gene>
<dbReference type="SUPFAM" id="SSF48452">
    <property type="entry name" value="TPR-like"/>
    <property type="match status" value="1"/>
</dbReference>
<feature type="repeat" description="TPR" evidence="3">
    <location>
        <begin position="22"/>
        <end position="55"/>
    </location>
</feature>